<dbReference type="SUPFAM" id="SSF50370">
    <property type="entry name" value="Ricin B-like lectins"/>
    <property type="match status" value="1"/>
</dbReference>
<evidence type="ECO:0000259" key="1">
    <source>
        <dbReference type="SMART" id="SM00458"/>
    </source>
</evidence>
<sequence>MVMALTPAGVANAASSTSTTAQPDAVRPTAVAVGGGFGVAQVLGPFNIRAAHSQKCLDVMGGPAATGNGILIQQFDCLGAAQTNQLWYLVYESNGNWLLKPYHALFYDRCLDVIGGVGATNNGVRVHQFTCLGATQTNQRWFFTDGGERYLNGVLWPTYQIHPAHANDKCLDVRGGPAATGNGVPVQQYQCQGLSQTNQIWFTIPVNG</sequence>
<evidence type="ECO:0000313" key="2">
    <source>
        <dbReference type="EMBL" id="MFC5925023.1"/>
    </source>
</evidence>
<dbReference type="PROSITE" id="PS50231">
    <property type="entry name" value="RICIN_B_LECTIN"/>
    <property type="match status" value="1"/>
</dbReference>
<protein>
    <submittedName>
        <fullName evidence="2">RICIN domain-containing protein</fullName>
    </submittedName>
</protein>
<dbReference type="EMBL" id="JBHSQS010000009">
    <property type="protein sequence ID" value="MFC5925023.1"/>
    <property type="molecule type" value="Genomic_DNA"/>
</dbReference>
<dbReference type="SMART" id="SM00458">
    <property type="entry name" value="RICIN"/>
    <property type="match status" value="1"/>
</dbReference>
<gene>
    <name evidence="2" type="ORF">ACFQGL_16900</name>
</gene>
<reference evidence="3" key="1">
    <citation type="journal article" date="2019" name="Int. J. Syst. Evol. Microbiol.">
        <title>The Global Catalogue of Microorganisms (GCM) 10K type strain sequencing project: providing services to taxonomists for standard genome sequencing and annotation.</title>
        <authorList>
            <consortium name="The Broad Institute Genomics Platform"/>
            <consortium name="The Broad Institute Genome Sequencing Center for Infectious Disease"/>
            <person name="Wu L."/>
            <person name="Ma J."/>
        </authorList>
    </citation>
    <scope>NUCLEOTIDE SEQUENCE [LARGE SCALE GENOMIC DNA]</scope>
    <source>
        <strain evidence="3">CGMCC 4.7144</strain>
    </source>
</reference>
<dbReference type="Pfam" id="PF00652">
    <property type="entry name" value="Ricin_B_lectin"/>
    <property type="match status" value="1"/>
</dbReference>
<dbReference type="Proteomes" id="UP001596226">
    <property type="component" value="Unassembled WGS sequence"/>
</dbReference>
<keyword evidence="3" id="KW-1185">Reference proteome</keyword>
<feature type="domain" description="Ricin B lectin" evidence="1">
    <location>
        <begin position="44"/>
        <end position="204"/>
    </location>
</feature>
<dbReference type="CDD" id="cd00161">
    <property type="entry name" value="beta-trefoil_Ricin-like"/>
    <property type="match status" value="1"/>
</dbReference>
<dbReference type="Gene3D" id="2.80.10.50">
    <property type="match status" value="2"/>
</dbReference>
<dbReference type="InterPro" id="IPR000772">
    <property type="entry name" value="Ricin_B_lectin"/>
</dbReference>
<name>A0ABW1H7Y1_9ACTN</name>
<evidence type="ECO:0000313" key="3">
    <source>
        <dbReference type="Proteomes" id="UP001596226"/>
    </source>
</evidence>
<dbReference type="RefSeq" id="WP_377512784.1">
    <property type="nucleotide sequence ID" value="NZ_JBHSQS010000009.1"/>
</dbReference>
<proteinExistence type="predicted"/>
<dbReference type="InterPro" id="IPR035992">
    <property type="entry name" value="Ricin_B-like_lectins"/>
</dbReference>
<organism evidence="2 3">
    <name type="scientific">Micromonospora vulcania</name>
    <dbReference type="NCBI Taxonomy" id="1441873"/>
    <lineage>
        <taxon>Bacteria</taxon>
        <taxon>Bacillati</taxon>
        <taxon>Actinomycetota</taxon>
        <taxon>Actinomycetes</taxon>
        <taxon>Micromonosporales</taxon>
        <taxon>Micromonosporaceae</taxon>
        <taxon>Micromonospora</taxon>
    </lineage>
</organism>
<comment type="caution">
    <text evidence="2">The sequence shown here is derived from an EMBL/GenBank/DDBJ whole genome shotgun (WGS) entry which is preliminary data.</text>
</comment>
<accession>A0ABW1H7Y1</accession>